<feature type="non-terminal residue" evidence="7">
    <location>
        <position position="565"/>
    </location>
</feature>
<dbReference type="GO" id="GO:0003676">
    <property type="term" value="F:nucleic acid binding"/>
    <property type="evidence" value="ECO:0007669"/>
    <property type="project" value="InterPro"/>
</dbReference>
<dbReference type="AlphaFoldDB" id="A0A7L3G1R1"/>
<name>A0A7L3G1R1_9GRUI</name>
<sequence length="565" mass="61715">GIDIKRDLPGLVAWGYAKGLFGNPHMIHELAEWKKLGDALYDAVLDDDKTAKKLAKIWREVHNSLLQQIAEKKAAEQALEAHKRNLQYGREDDPQAPSVQQVMMPCMPPVGGLLDSFVPSAPPADGSSAEEDKEKLDAPEEKRKGDREHLPASSPLQVAIPDSVPGAVSDLLDEIAKQRREAWAAVAREGVTSGDEAMIEAAGSLAFPVTYTPVYNQQGQHIQNQATFTPLDWKLLSQLRSTVSQFGFKSEPVKQMLDYIFNTNLLLPNDLRGIVKLVFTQHQQLLFNAHWQALVHESVAIQRQAGDPLYGVTIEELMGLGAYLRTDPQMLMGPDKVREAMRLVREAMDKVRDPSGIPAYMGIKQGRGESFGSFIDKAAAAIERAGVPEYMKGPMLKQCALQNANENTKRILATLGANWTIADALERMAQQPTGDQVFLINAIKELGIGLQKSAETTHTQVMAALAPLRAPGNTATSDGKRYPPGIKCYRCGKPGHKRGDCRAPGVWCQNCQSDTHNTSACKRQPGNSRRSATGRAPTQIAVATATPAASNPPLQGALDSTWQQQ</sequence>
<evidence type="ECO:0000256" key="4">
    <source>
        <dbReference type="PROSITE-ProRule" id="PRU00047"/>
    </source>
</evidence>
<organism evidence="7 8">
    <name type="scientific">Zapornia atra</name>
    <name type="common">Henderson crake</name>
    <dbReference type="NCBI Taxonomy" id="2585822"/>
    <lineage>
        <taxon>Eukaryota</taxon>
        <taxon>Metazoa</taxon>
        <taxon>Chordata</taxon>
        <taxon>Craniata</taxon>
        <taxon>Vertebrata</taxon>
        <taxon>Euteleostomi</taxon>
        <taxon>Archelosauria</taxon>
        <taxon>Archosauria</taxon>
        <taxon>Dinosauria</taxon>
        <taxon>Saurischia</taxon>
        <taxon>Theropoda</taxon>
        <taxon>Coelurosauria</taxon>
        <taxon>Aves</taxon>
        <taxon>Neognathae</taxon>
        <taxon>Neoaves</taxon>
        <taxon>Gruiformes</taxon>
        <taxon>Rallidae</taxon>
        <taxon>Zapornia</taxon>
    </lineage>
</organism>
<keyword evidence="1" id="KW-0479">Metal-binding</keyword>
<dbReference type="InterPro" id="IPR045345">
    <property type="entry name" value="Gag_p24_C"/>
</dbReference>
<gene>
    <name evidence="7" type="primary">Ervk8_2</name>
    <name evidence="7" type="ORF">ZAPATR_R04732</name>
</gene>
<feature type="compositionally biased region" description="Polar residues" evidence="5">
    <location>
        <begin position="547"/>
        <end position="565"/>
    </location>
</feature>
<dbReference type="SUPFAM" id="SSF47353">
    <property type="entry name" value="Retrovirus capsid dimerization domain-like"/>
    <property type="match status" value="1"/>
</dbReference>
<dbReference type="Gene3D" id="1.10.375.10">
    <property type="entry name" value="Human Immunodeficiency Virus Type 1 Capsid Protein"/>
    <property type="match status" value="1"/>
</dbReference>
<dbReference type="Gene3D" id="1.10.1200.30">
    <property type="match status" value="1"/>
</dbReference>
<evidence type="ECO:0000313" key="7">
    <source>
        <dbReference type="EMBL" id="NXT86227.1"/>
    </source>
</evidence>
<dbReference type="Proteomes" id="UP000557426">
    <property type="component" value="Unassembled WGS sequence"/>
</dbReference>
<feature type="compositionally biased region" description="Polar residues" evidence="5">
    <location>
        <begin position="514"/>
        <end position="531"/>
    </location>
</feature>
<feature type="compositionally biased region" description="Basic and acidic residues" evidence="5">
    <location>
        <begin position="130"/>
        <end position="150"/>
    </location>
</feature>
<dbReference type="SMART" id="SM00343">
    <property type="entry name" value="ZnF_C2HC"/>
    <property type="match status" value="1"/>
</dbReference>
<evidence type="ECO:0000313" key="8">
    <source>
        <dbReference type="Proteomes" id="UP000557426"/>
    </source>
</evidence>
<dbReference type="SUPFAM" id="SSF47943">
    <property type="entry name" value="Retrovirus capsid protein, N-terminal core domain"/>
    <property type="match status" value="1"/>
</dbReference>
<dbReference type="GO" id="GO:0016032">
    <property type="term" value="P:viral process"/>
    <property type="evidence" value="ECO:0007669"/>
    <property type="project" value="InterPro"/>
</dbReference>
<feature type="region of interest" description="Disordered" evidence="5">
    <location>
        <begin position="514"/>
        <end position="565"/>
    </location>
</feature>
<dbReference type="InterPro" id="IPR008916">
    <property type="entry name" value="Retrov_capsid_C"/>
</dbReference>
<dbReference type="PROSITE" id="PS50158">
    <property type="entry name" value="ZF_CCHC"/>
    <property type="match status" value="1"/>
</dbReference>
<dbReference type="InterPro" id="IPR001878">
    <property type="entry name" value="Znf_CCHC"/>
</dbReference>
<dbReference type="InterPro" id="IPR050195">
    <property type="entry name" value="Primate_lentivir_Gag_pol-like"/>
</dbReference>
<keyword evidence="3" id="KW-0862">Zinc</keyword>
<keyword evidence="8" id="KW-1185">Reference proteome</keyword>
<evidence type="ECO:0000256" key="5">
    <source>
        <dbReference type="SAM" id="MobiDB-lite"/>
    </source>
</evidence>
<dbReference type="PANTHER" id="PTHR40389:SF3">
    <property type="entry name" value="IGE-BINDING PROTEIN"/>
    <property type="match status" value="1"/>
</dbReference>
<protein>
    <submittedName>
        <fullName evidence="7">GAK8 protein</fullName>
    </submittedName>
</protein>
<dbReference type="GO" id="GO:0008270">
    <property type="term" value="F:zinc ion binding"/>
    <property type="evidence" value="ECO:0007669"/>
    <property type="project" value="UniProtKB-KW"/>
</dbReference>
<dbReference type="SUPFAM" id="SSF57756">
    <property type="entry name" value="Retrovirus zinc finger-like domains"/>
    <property type="match status" value="1"/>
</dbReference>
<feature type="non-terminal residue" evidence="7">
    <location>
        <position position="1"/>
    </location>
</feature>
<dbReference type="EMBL" id="VZTU01040475">
    <property type="protein sequence ID" value="NXT86227.1"/>
    <property type="molecule type" value="Genomic_DNA"/>
</dbReference>
<feature type="region of interest" description="Disordered" evidence="5">
    <location>
        <begin position="113"/>
        <end position="160"/>
    </location>
</feature>
<evidence type="ECO:0000256" key="1">
    <source>
        <dbReference type="ARBA" id="ARBA00022723"/>
    </source>
</evidence>
<reference evidence="7 8" key="1">
    <citation type="submission" date="2019-09" db="EMBL/GenBank/DDBJ databases">
        <title>Bird 10,000 Genomes (B10K) Project - Family phase.</title>
        <authorList>
            <person name="Zhang G."/>
        </authorList>
    </citation>
    <scope>NUCLEOTIDE SEQUENCE [LARGE SCALE GENOMIC DNA]</scope>
    <source>
        <strain evidence="7">B10K-DU-011-47</strain>
        <tissue evidence="7">Mixed tissue sample</tissue>
    </source>
</reference>
<accession>A0A7L3G1R1</accession>
<dbReference type="Pfam" id="PF00607">
    <property type="entry name" value="Gag_p24"/>
    <property type="match status" value="1"/>
</dbReference>
<dbReference type="Pfam" id="PF19317">
    <property type="entry name" value="Gag_p24_C"/>
    <property type="match status" value="1"/>
</dbReference>
<dbReference type="Gene3D" id="4.10.60.10">
    <property type="entry name" value="Zinc finger, CCHC-type"/>
    <property type="match status" value="1"/>
</dbReference>
<keyword evidence="2 4" id="KW-0863">Zinc-finger</keyword>
<feature type="domain" description="CCHC-type" evidence="6">
    <location>
        <begin position="487"/>
        <end position="502"/>
    </location>
</feature>
<proteinExistence type="predicted"/>
<evidence type="ECO:0000256" key="2">
    <source>
        <dbReference type="ARBA" id="ARBA00022771"/>
    </source>
</evidence>
<evidence type="ECO:0000256" key="3">
    <source>
        <dbReference type="ARBA" id="ARBA00022833"/>
    </source>
</evidence>
<dbReference type="InterPro" id="IPR036875">
    <property type="entry name" value="Znf_CCHC_sf"/>
</dbReference>
<dbReference type="PANTHER" id="PTHR40389">
    <property type="entry name" value="ENDOGENOUS RETROVIRUS GROUP K MEMBER 24 GAG POLYPROTEIN-RELATED"/>
    <property type="match status" value="1"/>
</dbReference>
<evidence type="ECO:0000259" key="6">
    <source>
        <dbReference type="PROSITE" id="PS50158"/>
    </source>
</evidence>
<dbReference type="InterPro" id="IPR008919">
    <property type="entry name" value="Retrov_capsid_N"/>
</dbReference>
<comment type="caution">
    <text evidence="7">The sequence shown here is derived from an EMBL/GenBank/DDBJ whole genome shotgun (WGS) entry which is preliminary data.</text>
</comment>